<evidence type="ECO:0000313" key="3">
    <source>
        <dbReference type="Proteomes" id="UP000279860"/>
    </source>
</evidence>
<sequence length="209" mass="23651">MMMAVNELRVVMINDRRFAVEERNGNISFNLTMMAKPFGKVPKDWRKTDEAQRYLEALTKGRKIPLADLLEVRKGGVPHLAGTWATDYRIAMRFAQWLDPDFAIAVDELVFNVLTRQAAVAHAPLKYGVSAVIHDGMPLYPYADIVRALGGSARGGTQWRRAKFPHHFVKLFGRNFITPQYADLLASYYSYRQAQLSLDFGLSEKGGAR</sequence>
<feature type="domain" description="KilA-N" evidence="1">
    <location>
        <begin position="7"/>
        <end position="113"/>
    </location>
</feature>
<organism evidence="2 3">
    <name type="scientific">Tannerella forsythia</name>
    <name type="common">Bacteroides forsythus</name>
    <dbReference type="NCBI Taxonomy" id="28112"/>
    <lineage>
        <taxon>Bacteria</taxon>
        <taxon>Pseudomonadati</taxon>
        <taxon>Bacteroidota</taxon>
        <taxon>Bacteroidia</taxon>
        <taxon>Bacteroidales</taxon>
        <taxon>Tannerellaceae</taxon>
        <taxon>Tannerella</taxon>
    </lineage>
</organism>
<dbReference type="SMART" id="SM01252">
    <property type="entry name" value="KilA-N"/>
    <property type="match status" value="1"/>
</dbReference>
<gene>
    <name evidence="2" type="ORF">EII41_06915</name>
</gene>
<protein>
    <submittedName>
        <fullName evidence="2">KilA-N domain-containing protein</fullName>
    </submittedName>
</protein>
<accession>A0A3P1YX83</accession>
<proteinExistence type="predicted"/>
<dbReference type="EMBL" id="RQYN01000021">
    <property type="protein sequence ID" value="RRD75237.1"/>
    <property type="molecule type" value="Genomic_DNA"/>
</dbReference>
<dbReference type="InterPro" id="IPR018004">
    <property type="entry name" value="KilA/APSES_HTH"/>
</dbReference>
<dbReference type="PROSITE" id="PS51301">
    <property type="entry name" value="KILA_N"/>
    <property type="match status" value="1"/>
</dbReference>
<dbReference type="RefSeq" id="WP_124789985.1">
    <property type="nucleotide sequence ID" value="NZ_RQYN01000021.1"/>
</dbReference>
<reference evidence="2 3" key="1">
    <citation type="submission" date="2018-11" db="EMBL/GenBank/DDBJ databases">
        <title>Genomes From Bacteria Associated with the Canine Oral Cavity: a Test Case for Automated Genome-Based Taxonomic Assignment.</title>
        <authorList>
            <person name="Coil D.A."/>
            <person name="Jospin G."/>
            <person name="Darling A.E."/>
            <person name="Wallis C."/>
            <person name="Davis I.J."/>
            <person name="Harris S."/>
            <person name="Eisen J.A."/>
            <person name="Holcombe L.J."/>
            <person name="O'Flynn C."/>
        </authorList>
    </citation>
    <scope>NUCLEOTIDE SEQUENCE [LARGE SCALE GENOMIC DNA]</scope>
    <source>
        <strain evidence="2 3">OH1426_COT-023</strain>
    </source>
</reference>
<evidence type="ECO:0000259" key="1">
    <source>
        <dbReference type="PROSITE" id="PS51301"/>
    </source>
</evidence>
<evidence type="ECO:0000313" key="2">
    <source>
        <dbReference type="EMBL" id="RRD75237.1"/>
    </source>
</evidence>
<comment type="caution">
    <text evidence="2">The sequence shown here is derived from an EMBL/GenBank/DDBJ whole genome shotgun (WGS) entry which is preliminary data.</text>
</comment>
<dbReference type="Pfam" id="PF04383">
    <property type="entry name" value="KilA-N"/>
    <property type="match status" value="1"/>
</dbReference>
<dbReference type="AlphaFoldDB" id="A0A3P1YX83"/>
<name>A0A3P1YX83_TANFO</name>
<dbReference type="InterPro" id="IPR017880">
    <property type="entry name" value="KilA_N"/>
</dbReference>
<dbReference type="Proteomes" id="UP000279860">
    <property type="component" value="Unassembled WGS sequence"/>
</dbReference>